<name>A0AAN7TTN2_9PEZI</name>
<evidence type="ECO:0000256" key="6">
    <source>
        <dbReference type="SAM" id="MobiDB-lite"/>
    </source>
</evidence>
<dbReference type="GO" id="GO:0010468">
    <property type="term" value="P:regulation of gene expression"/>
    <property type="evidence" value="ECO:0007669"/>
    <property type="project" value="UniProtKB-ARBA"/>
</dbReference>
<dbReference type="SMART" id="SM01401">
    <property type="entry name" value="Sds3"/>
    <property type="match status" value="1"/>
</dbReference>
<proteinExistence type="predicted"/>
<evidence type="ECO:0000256" key="2">
    <source>
        <dbReference type="ARBA" id="ARBA00022491"/>
    </source>
</evidence>
<accession>A0AAN7TTN2</accession>
<protein>
    <submittedName>
        <fullName evidence="7">Uncharacterized protein</fullName>
    </submittedName>
</protein>
<organism evidence="7 8">
    <name type="scientific">Meristemomyces frigidus</name>
    <dbReference type="NCBI Taxonomy" id="1508187"/>
    <lineage>
        <taxon>Eukaryota</taxon>
        <taxon>Fungi</taxon>
        <taxon>Dikarya</taxon>
        <taxon>Ascomycota</taxon>
        <taxon>Pezizomycotina</taxon>
        <taxon>Dothideomycetes</taxon>
        <taxon>Dothideomycetidae</taxon>
        <taxon>Mycosphaerellales</taxon>
        <taxon>Teratosphaeriaceae</taxon>
        <taxon>Meristemomyces</taxon>
    </lineage>
</organism>
<feature type="region of interest" description="Disordered" evidence="6">
    <location>
        <begin position="206"/>
        <end position="284"/>
    </location>
</feature>
<evidence type="ECO:0000256" key="5">
    <source>
        <dbReference type="ARBA" id="ARBA00023242"/>
    </source>
</evidence>
<comment type="subcellular location">
    <subcellularLocation>
        <location evidence="1">Nucleus</location>
    </subcellularLocation>
</comment>
<evidence type="ECO:0000256" key="3">
    <source>
        <dbReference type="ARBA" id="ARBA00023015"/>
    </source>
</evidence>
<feature type="region of interest" description="Disordered" evidence="6">
    <location>
        <begin position="624"/>
        <end position="648"/>
    </location>
</feature>
<keyword evidence="3" id="KW-0805">Transcription regulation</keyword>
<feature type="compositionally biased region" description="Basic residues" evidence="6">
    <location>
        <begin position="223"/>
        <end position="232"/>
    </location>
</feature>
<dbReference type="PANTHER" id="PTHR21964">
    <property type="entry name" value="BREAST CANCER METASTASIS-SUPPRESSOR 1"/>
    <property type="match status" value="1"/>
</dbReference>
<feature type="compositionally biased region" description="Gly residues" evidence="6">
    <location>
        <begin position="631"/>
        <end position="640"/>
    </location>
</feature>
<keyword evidence="4" id="KW-0804">Transcription</keyword>
<feature type="region of interest" description="Disordered" evidence="6">
    <location>
        <begin position="480"/>
        <end position="509"/>
    </location>
</feature>
<keyword evidence="2" id="KW-0678">Repressor</keyword>
<feature type="region of interest" description="Disordered" evidence="6">
    <location>
        <begin position="1"/>
        <end position="21"/>
    </location>
</feature>
<dbReference type="AlphaFoldDB" id="A0AAN7TTN2"/>
<evidence type="ECO:0000313" key="8">
    <source>
        <dbReference type="Proteomes" id="UP001310890"/>
    </source>
</evidence>
<keyword evidence="5" id="KW-0539">Nucleus</keyword>
<dbReference type="InterPro" id="IPR013907">
    <property type="entry name" value="Sds3"/>
</dbReference>
<dbReference type="Pfam" id="PF08598">
    <property type="entry name" value="Sds3"/>
    <property type="match status" value="1"/>
</dbReference>
<gene>
    <name evidence="7" type="ORF">LTR62_001432</name>
</gene>
<evidence type="ECO:0000256" key="1">
    <source>
        <dbReference type="ARBA" id="ARBA00004123"/>
    </source>
</evidence>
<evidence type="ECO:0000256" key="4">
    <source>
        <dbReference type="ARBA" id="ARBA00023163"/>
    </source>
</evidence>
<comment type="caution">
    <text evidence="7">The sequence shown here is derived from an EMBL/GenBank/DDBJ whole genome shotgun (WGS) entry which is preliminary data.</text>
</comment>
<dbReference type="Proteomes" id="UP001310890">
    <property type="component" value="Unassembled WGS sequence"/>
</dbReference>
<evidence type="ECO:0000313" key="7">
    <source>
        <dbReference type="EMBL" id="KAK5115232.1"/>
    </source>
</evidence>
<reference evidence="7" key="1">
    <citation type="submission" date="2023-08" db="EMBL/GenBank/DDBJ databases">
        <title>Black Yeasts Isolated from many extreme environments.</title>
        <authorList>
            <person name="Coleine C."/>
            <person name="Stajich J.E."/>
            <person name="Selbmann L."/>
        </authorList>
    </citation>
    <scope>NUCLEOTIDE SEQUENCE</scope>
    <source>
        <strain evidence="7">CCFEE 5401</strain>
    </source>
</reference>
<sequence length="648" mass="67477">MAVPPPNRSASPLPAHPTKRDVRRTRIADRLQMMIDSFSTNQPSHYRAQLQAVQVDMTLVLRADPYDGQPLLDSGEDVSALVESRLAASTFVGGSDAEGGAVQRDYLALAGRRYAEFAGEVNDELEQRDADLAALHNAYHSSVAALERATQEKIHQAEEEHKALSNTIRSRLHATISKKRQLLLRDKEQLDIGDSNALLLHPNQFSINHQSSPGGTGLAGQNRKTRHLRHRAASPSAGDLGENGGLKKKRKGLDALDDAGNESGSAPLTSFPEVLPRGTRSPKKDHAYTQFEAPAYSLERIFTDKELALASATAQQATYRCFHLPQVAETTLAQVNGNGTATAAASTTAEMSIDGEVLPDAPVLLEGEEVVAVRPTTETAASPPPAHAAPEMERTASTQTQVFTRNTARLNPLAALGALAEAAASSSSGLNALATLGAAQQRVDVFAPVLPAFTAVARSEKSGAPTPSGVGLSDVEGDLEMMRRGGSGSTGPGLTDTHDFDPSETPDDSARAFRTTLLDKALSYHSSGLPPFRSPLTELGPAIVGPRIDRPTWTGFAQYELPAPVGRKVAATSAAAGGMQGLTGFGGTVPRGLAGAGGGVVGAMASAVGGTAGGEAMSRISSAQGSETGVEGLGGAIGGGGKRRRGVV</sequence>
<dbReference type="GO" id="GO:0005654">
    <property type="term" value="C:nucleoplasm"/>
    <property type="evidence" value="ECO:0007669"/>
    <property type="project" value="UniProtKB-ARBA"/>
</dbReference>
<dbReference type="EMBL" id="JAVRRL010000013">
    <property type="protein sequence ID" value="KAK5115232.1"/>
    <property type="molecule type" value="Genomic_DNA"/>
</dbReference>